<proteinExistence type="predicted"/>
<feature type="signal peptide" evidence="2">
    <location>
        <begin position="1"/>
        <end position="24"/>
    </location>
</feature>
<dbReference type="AlphaFoldDB" id="A0AAW5Q9N1"/>
<gene>
    <name evidence="3" type="ORF">M3D93_08985</name>
</gene>
<evidence type="ECO:0000256" key="2">
    <source>
        <dbReference type="SAM" id="SignalP"/>
    </source>
</evidence>
<dbReference type="PROSITE" id="PS51257">
    <property type="entry name" value="PROKAR_LIPOPROTEIN"/>
    <property type="match status" value="1"/>
</dbReference>
<dbReference type="RefSeq" id="WP_239550478.1">
    <property type="nucleotide sequence ID" value="NZ_JAFFGT010000029.1"/>
</dbReference>
<feature type="chain" id="PRO_5043319203" evidence="2">
    <location>
        <begin position="25"/>
        <end position="54"/>
    </location>
</feature>
<comment type="caution">
    <text evidence="3">The sequence shown here is derived from an EMBL/GenBank/DDBJ whole genome shotgun (WGS) entry which is preliminary data.</text>
</comment>
<protein>
    <submittedName>
        <fullName evidence="3">Uncharacterized protein</fullName>
    </submittedName>
</protein>
<evidence type="ECO:0000313" key="3">
    <source>
        <dbReference type="EMBL" id="MCT2117881.1"/>
    </source>
</evidence>
<evidence type="ECO:0000313" key="4">
    <source>
        <dbReference type="Proteomes" id="UP001206890"/>
    </source>
</evidence>
<evidence type="ECO:0000256" key="1">
    <source>
        <dbReference type="SAM" id="MobiDB-lite"/>
    </source>
</evidence>
<name>A0AAW5Q9N1_9ACTN</name>
<dbReference type="EMBL" id="JALXTC010000035">
    <property type="protein sequence ID" value="MCT2117881.1"/>
    <property type="molecule type" value="Genomic_DNA"/>
</dbReference>
<feature type="region of interest" description="Disordered" evidence="1">
    <location>
        <begin position="27"/>
        <end position="54"/>
    </location>
</feature>
<reference evidence="3" key="1">
    <citation type="submission" date="2022-04" db="EMBL/GenBank/DDBJ databases">
        <title>Human microbiome associated bacterial genomes.</title>
        <authorList>
            <person name="Sandstrom S."/>
            <person name="Salamzade R."/>
            <person name="Kalan L.R."/>
        </authorList>
    </citation>
    <scope>NUCLEOTIDE SEQUENCE</scope>
    <source>
        <strain evidence="3">P3-SID1762</strain>
    </source>
</reference>
<accession>A0AAW5Q9N1</accession>
<organism evidence="3 4">
    <name type="scientific">Dietzia cinnamea</name>
    <dbReference type="NCBI Taxonomy" id="321318"/>
    <lineage>
        <taxon>Bacteria</taxon>
        <taxon>Bacillati</taxon>
        <taxon>Actinomycetota</taxon>
        <taxon>Actinomycetes</taxon>
        <taxon>Mycobacteriales</taxon>
        <taxon>Dietziaceae</taxon>
        <taxon>Dietzia</taxon>
    </lineage>
</organism>
<feature type="compositionally biased region" description="Polar residues" evidence="1">
    <location>
        <begin position="28"/>
        <end position="37"/>
    </location>
</feature>
<keyword evidence="2" id="KW-0732">Signal</keyword>
<dbReference type="Proteomes" id="UP001206890">
    <property type="component" value="Unassembled WGS sequence"/>
</dbReference>
<sequence length="54" mass="5556">MTIRHHSRRRVASAFLAAAALTFAGCSTGPSENASTEPPNPSLESYGLAGLDAP</sequence>